<name>A0A0D0BSB5_9AGAR</name>
<dbReference type="PANTHER" id="PTHR38926">
    <property type="entry name" value="F-BOX DOMAIN CONTAINING PROTEIN, EXPRESSED"/>
    <property type="match status" value="1"/>
</dbReference>
<dbReference type="SUPFAM" id="SSF81383">
    <property type="entry name" value="F-box domain"/>
    <property type="match status" value="1"/>
</dbReference>
<dbReference type="Gene3D" id="1.20.1280.50">
    <property type="match status" value="1"/>
</dbReference>
<reference evidence="2 3" key="1">
    <citation type="submission" date="2014-04" db="EMBL/GenBank/DDBJ databases">
        <title>Evolutionary Origins and Diversification of the Mycorrhizal Mutualists.</title>
        <authorList>
            <consortium name="DOE Joint Genome Institute"/>
            <consortium name="Mycorrhizal Genomics Consortium"/>
            <person name="Kohler A."/>
            <person name="Kuo A."/>
            <person name="Nagy L.G."/>
            <person name="Floudas D."/>
            <person name="Copeland A."/>
            <person name="Barry K.W."/>
            <person name="Cichocki N."/>
            <person name="Veneault-Fourrey C."/>
            <person name="LaButti K."/>
            <person name="Lindquist E.A."/>
            <person name="Lipzen A."/>
            <person name="Lundell T."/>
            <person name="Morin E."/>
            <person name="Murat C."/>
            <person name="Riley R."/>
            <person name="Ohm R."/>
            <person name="Sun H."/>
            <person name="Tunlid A."/>
            <person name="Henrissat B."/>
            <person name="Grigoriev I.V."/>
            <person name="Hibbett D.S."/>
            <person name="Martin F."/>
        </authorList>
    </citation>
    <scope>NUCLEOTIDE SEQUENCE [LARGE SCALE GENOMIC DNA]</scope>
    <source>
        <strain evidence="2 3">FD-317 M1</strain>
    </source>
</reference>
<gene>
    <name evidence="2" type="ORF">GYMLUDRAFT_700433</name>
</gene>
<feature type="domain" description="F-box" evidence="1">
    <location>
        <begin position="20"/>
        <end position="75"/>
    </location>
</feature>
<evidence type="ECO:0000313" key="2">
    <source>
        <dbReference type="EMBL" id="KIK58236.1"/>
    </source>
</evidence>
<dbReference type="AlphaFoldDB" id="A0A0D0BSB5"/>
<accession>A0A0D0BSB5</accession>
<protein>
    <recommendedName>
        <fullName evidence="1">F-box domain-containing protein</fullName>
    </recommendedName>
</protein>
<dbReference type="OrthoDB" id="3246221at2759"/>
<dbReference type="EMBL" id="KN834786">
    <property type="protein sequence ID" value="KIK58236.1"/>
    <property type="molecule type" value="Genomic_DNA"/>
</dbReference>
<dbReference type="PANTHER" id="PTHR38926:SF5">
    <property type="entry name" value="F-BOX AND LEUCINE-RICH REPEAT PROTEIN 6"/>
    <property type="match status" value="1"/>
</dbReference>
<keyword evidence="3" id="KW-1185">Reference proteome</keyword>
<dbReference type="Proteomes" id="UP000053593">
    <property type="component" value="Unassembled WGS sequence"/>
</dbReference>
<dbReference type="SUPFAM" id="SSF52047">
    <property type="entry name" value="RNI-like"/>
    <property type="match status" value="1"/>
</dbReference>
<sequence>MNFENDSPSPGPLGYILPSLSPISSLPNELLLSIFDAVRFSDEVQVDQQDSIRCVSQVCRRWRNLALEPSFWQFVYISQKSIDLTASMEDPHLVDEASIFPWVTTVLGRSQTLPLDVVIELWSDSFDPVVQESESESERNFFWTHSHSVVLSRILTRYASQLYSVTISSQIWRPLQDIGTCLIGVQMPLLQEWSVNRENPRWRHAFCSGLEPGATMPALEAPRGINVSMEEYTTAMFPSLRFLSLSGSLQDWTRFTPSNLRAIDLKYIPLNCRPTYQELKALLLASQFSLESLTLWGAMPIEMGQKITLPNLHSLSLGFSFPEAALCLPYVLDVPNLEQLEIYHILPQNHLDSAGSQSMDEILISYFYLAMIHRWPLNQLTHLALRSPFFPFGEFEELDVSFREKRQGAWVPVLLSFFLQCTSVTHLSFLDPDKSTLRALVSPVWMNNVKEAIVPFCSLRLLHIETEDHVNFMDFLDRLSCCDKADHVLPRRIGSMTLEGLLDWGEIRDYFASDKWARKDLTEFESCLV</sequence>
<evidence type="ECO:0000313" key="3">
    <source>
        <dbReference type="Proteomes" id="UP000053593"/>
    </source>
</evidence>
<proteinExistence type="predicted"/>
<dbReference type="PROSITE" id="PS50181">
    <property type="entry name" value="FBOX"/>
    <property type="match status" value="1"/>
</dbReference>
<dbReference type="InterPro" id="IPR001810">
    <property type="entry name" value="F-box_dom"/>
</dbReference>
<dbReference type="InterPro" id="IPR036047">
    <property type="entry name" value="F-box-like_dom_sf"/>
</dbReference>
<organism evidence="2 3">
    <name type="scientific">Collybiopsis luxurians FD-317 M1</name>
    <dbReference type="NCBI Taxonomy" id="944289"/>
    <lineage>
        <taxon>Eukaryota</taxon>
        <taxon>Fungi</taxon>
        <taxon>Dikarya</taxon>
        <taxon>Basidiomycota</taxon>
        <taxon>Agaricomycotina</taxon>
        <taxon>Agaricomycetes</taxon>
        <taxon>Agaricomycetidae</taxon>
        <taxon>Agaricales</taxon>
        <taxon>Marasmiineae</taxon>
        <taxon>Omphalotaceae</taxon>
        <taxon>Collybiopsis</taxon>
        <taxon>Collybiopsis luxurians</taxon>
    </lineage>
</organism>
<dbReference type="HOGENOM" id="CLU_520791_0_0_1"/>
<dbReference type="Pfam" id="PF12937">
    <property type="entry name" value="F-box-like"/>
    <property type="match status" value="1"/>
</dbReference>
<evidence type="ECO:0000259" key="1">
    <source>
        <dbReference type="PROSITE" id="PS50181"/>
    </source>
</evidence>